<dbReference type="PRINTS" id="PR00359">
    <property type="entry name" value="BP450"/>
</dbReference>
<dbReference type="InterPro" id="IPR001128">
    <property type="entry name" value="Cyt_P450"/>
</dbReference>
<comment type="caution">
    <text evidence="3">The sequence shown here is derived from an EMBL/GenBank/DDBJ whole genome shotgun (WGS) entry which is preliminary data.</text>
</comment>
<comment type="similarity">
    <text evidence="1 2">Belongs to the cytochrome P450 family.</text>
</comment>
<evidence type="ECO:0000256" key="1">
    <source>
        <dbReference type="ARBA" id="ARBA00010617"/>
    </source>
</evidence>
<dbReference type="InterPro" id="IPR036396">
    <property type="entry name" value="Cyt_P450_sf"/>
</dbReference>
<dbReference type="RefSeq" id="WP_193381451.1">
    <property type="nucleotide sequence ID" value="NZ_JABXWF010000022.1"/>
</dbReference>
<sequence>MAALEPLIRRYAVEHIETLLAAGEADMNPTLCRHVSAQALAALLNLPEEAARELLDHWQIVLDTEYDVEKFNDVMFGVSAQYAGVVVAQRRAAPLDPDDDMISGTLATEINGTKLTDDQVIKIAIAMIAAGHFTTAETLGSAIHRVATVPGLQETLRSRPDLIPTAVEEMISLALPLHELGRMAAPDVELHGRTIPRGCPVGLNIAAANRAPEAFDNPDEFVLDRSQNRHLGFGHGVHKCVGAPLARLEMRVVLEEILARTTSTELAGEPQNDVGLLGRGFERAPVRLRSSADHDNCPLVRPAFLVRPVGGRGSRATA</sequence>
<accession>A0ABU4N2U6</accession>
<dbReference type="PANTHER" id="PTHR46696">
    <property type="entry name" value="P450, PUTATIVE (EUROFUNG)-RELATED"/>
    <property type="match status" value="1"/>
</dbReference>
<dbReference type="InterPro" id="IPR017972">
    <property type="entry name" value="Cyt_P450_CS"/>
</dbReference>
<protein>
    <submittedName>
        <fullName evidence="3">Cytochrome P450</fullName>
    </submittedName>
</protein>
<reference evidence="3 4" key="1">
    <citation type="journal article" date="2023" name="Microb. Genom.">
        <title>Mesoterricola silvestris gen. nov., sp. nov., Mesoterricola sediminis sp. nov., Geothrix oryzae sp. nov., Geothrix edaphica sp. nov., Geothrix rubra sp. nov., and Geothrix limicola sp. nov., six novel members of Acidobacteriota isolated from soils.</title>
        <authorList>
            <person name="Weisberg A.J."/>
            <person name="Pearce E."/>
            <person name="Kramer C.G."/>
            <person name="Chang J.H."/>
            <person name="Clarke C.R."/>
        </authorList>
    </citation>
    <scope>NUCLEOTIDE SEQUENCE [LARGE SCALE GENOMIC DNA]</scope>
    <source>
        <strain evidence="3 4">NE20-4-1</strain>
    </source>
</reference>
<dbReference type="SUPFAM" id="SSF48264">
    <property type="entry name" value="Cytochrome P450"/>
    <property type="match status" value="1"/>
</dbReference>
<gene>
    <name evidence="3" type="ORF">PV383_43700</name>
</gene>
<name>A0ABU4N2U6_9ACTN</name>
<evidence type="ECO:0000313" key="4">
    <source>
        <dbReference type="Proteomes" id="UP001282474"/>
    </source>
</evidence>
<dbReference type="PANTHER" id="PTHR46696:SF6">
    <property type="entry name" value="P450, PUTATIVE (EUROFUNG)-RELATED"/>
    <property type="match status" value="1"/>
</dbReference>
<dbReference type="InterPro" id="IPR002397">
    <property type="entry name" value="Cyt_P450_B"/>
</dbReference>
<dbReference type="Gene3D" id="1.10.630.10">
    <property type="entry name" value="Cytochrome P450"/>
    <property type="match status" value="1"/>
</dbReference>
<keyword evidence="2" id="KW-0479">Metal-binding</keyword>
<proteinExistence type="inferred from homology"/>
<keyword evidence="2" id="KW-0408">Iron</keyword>
<dbReference type="Proteomes" id="UP001282474">
    <property type="component" value="Unassembled WGS sequence"/>
</dbReference>
<dbReference type="EMBL" id="JARAWJ010000065">
    <property type="protein sequence ID" value="MDX3044019.1"/>
    <property type="molecule type" value="Genomic_DNA"/>
</dbReference>
<evidence type="ECO:0000256" key="2">
    <source>
        <dbReference type="RuleBase" id="RU000461"/>
    </source>
</evidence>
<keyword evidence="2" id="KW-0503">Monooxygenase</keyword>
<keyword evidence="2" id="KW-0560">Oxidoreductase</keyword>
<organism evidence="3 4">
    <name type="scientific">Streptomyces caniscabiei</name>
    <dbReference type="NCBI Taxonomy" id="2746961"/>
    <lineage>
        <taxon>Bacteria</taxon>
        <taxon>Bacillati</taxon>
        <taxon>Actinomycetota</taxon>
        <taxon>Actinomycetes</taxon>
        <taxon>Kitasatosporales</taxon>
        <taxon>Streptomycetaceae</taxon>
        <taxon>Streptomyces</taxon>
    </lineage>
</organism>
<dbReference type="PROSITE" id="PS00086">
    <property type="entry name" value="CYTOCHROME_P450"/>
    <property type="match status" value="1"/>
</dbReference>
<keyword evidence="4" id="KW-1185">Reference proteome</keyword>
<dbReference type="Pfam" id="PF00067">
    <property type="entry name" value="p450"/>
    <property type="match status" value="1"/>
</dbReference>
<keyword evidence="2" id="KW-0349">Heme</keyword>
<evidence type="ECO:0000313" key="3">
    <source>
        <dbReference type="EMBL" id="MDX3044019.1"/>
    </source>
</evidence>